<organism evidence="1 2">
    <name type="scientific">Flavobacterium gyeonganense</name>
    <dbReference type="NCBI Taxonomy" id="1310418"/>
    <lineage>
        <taxon>Bacteria</taxon>
        <taxon>Pseudomonadati</taxon>
        <taxon>Bacteroidota</taxon>
        <taxon>Flavobacteriia</taxon>
        <taxon>Flavobacteriales</taxon>
        <taxon>Flavobacteriaceae</taxon>
        <taxon>Flavobacterium</taxon>
    </lineage>
</organism>
<accession>A0ABV5H779</accession>
<reference evidence="1 2" key="1">
    <citation type="submission" date="2024-09" db="EMBL/GenBank/DDBJ databases">
        <authorList>
            <person name="Sun Q."/>
            <person name="Mori K."/>
        </authorList>
    </citation>
    <scope>NUCLEOTIDE SEQUENCE [LARGE SCALE GENOMIC DNA]</scope>
    <source>
        <strain evidence="1 2">CECT 8365</strain>
    </source>
</reference>
<dbReference type="RefSeq" id="WP_278009406.1">
    <property type="nucleotide sequence ID" value="NZ_CP121112.1"/>
</dbReference>
<protein>
    <submittedName>
        <fullName evidence="1">Uncharacterized protein</fullName>
    </submittedName>
</protein>
<evidence type="ECO:0000313" key="2">
    <source>
        <dbReference type="Proteomes" id="UP001589562"/>
    </source>
</evidence>
<sequence length="187" mass="22000">MNKLYFKIFIFLLSMQSIAQKVKIELITKNNDTIREYQIYSDYTFENSMVIDLQNKLVVYDAKDKKKEFLPSELKSFNFIRDNKRVEFINVEDKVFGFLMYSNKLKLVKAVSSGYTKVYFFIVIRPNNGKTSYMEAKGLSRLISKKVITREITDCPQILEKVENKTLKINGEEGVIELIKEYESDCF</sequence>
<name>A0ABV5H779_9FLAO</name>
<proteinExistence type="predicted"/>
<dbReference type="EMBL" id="JBHMFE010000008">
    <property type="protein sequence ID" value="MFB9107748.1"/>
    <property type="molecule type" value="Genomic_DNA"/>
</dbReference>
<gene>
    <name evidence="1" type="ORF">ACFFVK_04090</name>
</gene>
<comment type="caution">
    <text evidence="1">The sequence shown here is derived from an EMBL/GenBank/DDBJ whole genome shotgun (WGS) entry which is preliminary data.</text>
</comment>
<keyword evidence="2" id="KW-1185">Reference proteome</keyword>
<dbReference type="Proteomes" id="UP001589562">
    <property type="component" value="Unassembled WGS sequence"/>
</dbReference>
<evidence type="ECO:0000313" key="1">
    <source>
        <dbReference type="EMBL" id="MFB9107748.1"/>
    </source>
</evidence>